<name>A0ABV6Y7F5_9HYPH</name>
<dbReference type="InterPro" id="IPR003673">
    <property type="entry name" value="CoA-Trfase_fam_III"/>
</dbReference>
<keyword evidence="3" id="KW-1185">Reference proteome</keyword>
<dbReference type="Pfam" id="PF02515">
    <property type="entry name" value="CoA_transf_3"/>
    <property type="match status" value="1"/>
</dbReference>
<reference evidence="2 3" key="1">
    <citation type="submission" date="2024-09" db="EMBL/GenBank/DDBJ databases">
        <title>Nodulacao em especies de Leguminosae Basais da Amazonia e Caracterizacao dos Rizobios e Bacterias Associadas aos Nodulos.</title>
        <authorList>
            <person name="Jambeiro I.C.A."/>
            <person name="Lopes I.S."/>
            <person name="Aguiar E.R.G.R."/>
            <person name="Santos A.F.J."/>
            <person name="Dos Santos J.M.F."/>
            <person name="Gross E."/>
        </authorList>
    </citation>
    <scope>NUCLEOTIDE SEQUENCE [LARGE SCALE GENOMIC DNA]</scope>
    <source>
        <strain evidence="2 3">BRUESC1165</strain>
    </source>
</reference>
<dbReference type="SUPFAM" id="SSF89796">
    <property type="entry name" value="CoA-transferase family III (CaiB/BaiF)"/>
    <property type="match status" value="1"/>
</dbReference>
<dbReference type="EMBL" id="JBHOMY010000026">
    <property type="protein sequence ID" value="MFC1457051.1"/>
    <property type="molecule type" value="Genomic_DNA"/>
</dbReference>
<evidence type="ECO:0000313" key="2">
    <source>
        <dbReference type="EMBL" id="MFC1457051.1"/>
    </source>
</evidence>
<comment type="caution">
    <text evidence="2">The sequence shown here is derived from an EMBL/GenBank/DDBJ whole genome shotgun (WGS) entry which is preliminary data.</text>
</comment>
<dbReference type="PANTHER" id="PTHR48207:SF3">
    <property type="entry name" value="SUCCINATE--HYDROXYMETHYLGLUTARATE COA-TRANSFERASE"/>
    <property type="match status" value="1"/>
</dbReference>
<dbReference type="Proteomes" id="UP001593940">
    <property type="component" value="Unassembled WGS sequence"/>
</dbReference>
<dbReference type="GO" id="GO:0016740">
    <property type="term" value="F:transferase activity"/>
    <property type="evidence" value="ECO:0007669"/>
    <property type="project" value="UniProtKB-KW"/>
</dbReference>
<proteinExistence type="predicted"/>
<dbReference type="InterPro" id="IPR044855">
    <property type="entry name" value="CoA-Trfase_III_dom3_sf"/>
</dbReference>
<keyword evidence="1 2" id="KW-0808">Transferase</keyword>
<sequence>MQATVTLPLSGIRVLDLSRILAGPWCAMVLADLGAEVIKVEHPKRGDDTRDWGMRIGSTETTYFNSVNRNKYSICLDLGTEEGPDIARALARQSDVVIQNFKFGGADRMGLGYDRLSQENPGLVYCSIAGYGSTGSEARRPGYDLVVQGEAGLMALNGEADQPPLKFGIAAVDLFTGQYAAQAVLAALVERGRTGRGRHVELSLFDCGLSLTSYYGLEALLRGEDPPRYGNAHPSIVPYGVFQTGDGPVVITVGNNAQFERFCRDVIGRPDLAEDPRFTTNIARSTHRATLVPEIEAELVKHRRADLLATLRRYGIPCGEVLGLHEALRSERAREAGLVEEYSHPAGGKAPVLASPFQFEGERARVRMPPPRLGEHTEEILSRCLGLTAERVAELRIRGVTRADASRSLPEVGLKSSPPQWPG</sequence>
<gene>
    <name evidence="2" type="ORF">ACETIH_10035</name>
</gene>
<dbReference type="PANTHER" id="PTHR48207">
    <property type="entry name" value="SUCCINATE--HYDROXYMETHYLGLUTARATE COA-TRANSFERASE"/>
    <property type="match status" value="1"/>
</dbReference>
<dbReference type="Gene3D" id="3.30.1540.10">
    <property type="entry name" value="formyl-coa transferase, domain 3"/>
    <property type="match status" value="1"/>
</dbReference>
<accession>A0ABV6Y7F5</accession>
<dbReference type="RefSeq" id="WP_377029582.1">
    <property type="nucleotide sequence ID" value="NZ_JBHOMY010000026.1"/>
</dbReference>
<dbReference type="InterPro" id="IPR023606">
    <property type="entry name" value="CoA-Trfase_III_dom_1_sf"/>
</dbReference>
<dbReference type="InterPro" id="IPR050483">
    <property type="entry name" value="CoA-transferase_III_domain"/>
</dbReference>
<organism evidence="2 3">
    <name type="scientific">Microvirga arabica</name>
    <dbReference type="NCBI Taxonomy" id="1128671"/>
    <lineage>
        <taxon>Bacteria</taxon>
        <taxon>Pseudomonadati</taxon>
        <taxon>Pseudomonadota</taxon>
        <taxon>Alphaproteobacteria</taxon>
        <taxon>Hyphomicrobiales</taxon>
        <taxon>Methylobacteriaceae</taxon>
        <taxon>Microvirga</taxon>
    </lineage>
</organism>
<dbReference type="Gene3D" id="3.40.50.10540">
    <property type="entry name" value="Crotonobetainyl-coa:carnitine coa-transferase, domain 1"/>
    <property type="match status" value="1"/>
</dbReference>
<protein>
    <submittedName>
        <fullName evidence="2">CaiB/BaiF CoA transferase family protein</fullName>
    </submittedName>
</protein>
<evidence type="ECO:0000313" key="3">
    <source>
        <dbReference type="Proteomes" id="UP001593940"/>
    </source>
</evidence>
<evidence type="ECO:0000256" key="1">
    <source>
        <dbReference type="ARBA" id="ARBA00022679"/>
    </source>
</evidence>